<sequence length="97" mass="10730">MLPKDTGTWIRLSLLILALVNQVLAAKGLSPLPIEEGQVENLVSSAVTIVVGFLAYYKNNNHTEEARIGTKVGREMKRQIKNGEDTVEIEKERAVRG</sequence>
<evidence type="ECO:0000256" key="1">
    <source>
        <dbReference type="ARBA" id="ARBA00004370"/>
    </source>
</evidence>
<proteinExistence type="predicted"/>
<dbReference type="Proteomes" id="UP000597038">
    <property type="component" value="Unassembled WGS sequence"/>
</dbReference>
<evidence type="ECO:0000313" key="6">
    <source>
        <dbReference type="EMBL" id="MBH9580141.1"/>
    </source>
</evidence>
<feature type="transmembrane region" description="Helical" evidence="5">
    <location>
        <begin position="41"/>
        <end position="57"/>
    </location>
</feature>
<keyword evidence="2 5" id="KW-0812">Transmembrane</keyword>
<evidence type="ECO:0000256" key="2">
    <source>
        <dbReference type="ARBA" id="ARBA00022692"/>
    </source>
</evidence>
<organism evidence="6 7">
    <name type="scientific">Staphylococcus felis</name>
    <dbReference type="NCBI Taxonomy" id="46127"/>
    <lineage>
        <taxon>Bacteria</taxon>
        <taxon>Bacillati</taxon>
        <taxon>Bacillota</taxon>
        <taxon>Bacilli</taxon>
        <taxon>Bacillales</taxon>
        <taxon>Staphylococcaceae</taxon>
        <taxon>Staphylococcus</taxon>
    </lineage>
</organism>
<name>A0ABS0QLQ6_9STAP</name>
<keyword evidence="4 5" id="KW-0472">Membrane</keyword>
<comment type="subcellular location">
    <subcellularLocation>
        <location evidence="1">Membrane</location>
    </subcellularLocation>
</comment>
<dbReference type="GeneID" id="48058707"/>
<keyword evidence="3 5" id="KW-1133">Transmembrane helix</keyword>
<evidence type="ECO:0000256" key="5">
    <source>
        <dbReference type="SAM" id="Phobius"/>
    </source>
</evidence>
<dbReference type="RefSeq" id="WP_103207894.1">
    <property type="nucleotide sequence ID" value="NZ_CP027770.1"/>
</dbReference>
<dbReference type="EMBL" id="JAEDAQ010000002">
    <property type="protein sequence ID" value="MBH9580141.1"/>
    <property type="molecule type" value="Genomic_DNA"/>
</dbReference>
<dbReference type="InterPro" id="IPR006479">
    <property type="entry name" value="Holin"/>
</dbReference>
<comment type="caution">
    <text evidence="6">The sequence shown here is derived from an EMBL/GenBank/DDBJ whole genome shotgun (WGS) entry which is preliminary data.</text>
</comment>
<evidence type="ECO:0000256" key="3">
    <source>
        <dbReference type="ARBA" id="ARBA00022989"/>
    </source>
</evidence>
<evidence type="ECO:0000256" key="4">
    <source>
        <dbReference type="ARBA" id="ARBA00023136"/>
    </source>
</evidence>
<evidence type="ECO:0000313" key="7">
    <source>
        <dbReference type="Proteomes" id="UP000597038"/>
    </source>
</evidence>
<keyword evidence="7" id="KW-1185">Reference proteome</keyword>
<protein>
    <submittedName>
        <fullName evidence="6">Phage holin</fullName>
    </submittedName>
</protein>
<reference evidence="6 7" key="1">
    <citation type="submission" date="2020-12" db="EMBL/GenBank/DDBJ databases">
        <title>Genomic analysis of Staphylococcus felis from a cat with skin infection.</title>
        <authorList>
            <person name="Aslantas O."/>
            <person name="Keskin O."/>
            <person name="Buyukaltay K."/>
            <person name="Gullu Yucetepe A."/>
        </authorList>
    </citation>
    <scope>NUCLEOTIDE SEQUENCE [LARGE SCALE GENOMIC DNA]</scope>
    <source>
        <strain evidence="6 7">HARRANVET</strain>
    </source>
</reference>
<accession>A0ABS0QLQ6</accession>
<dbReference type="Pfam" id="PF04688">
    <property type="entry name" value="Holin_SPP1"/>
    <property type="match status" value="1"/>
</dbReference>
<gene>
    <name evidence="6" type="ORF">I9026_01980</name>
</gene>
<dbReference type="NCBIfam" id="TIGR01592">
    <property type="entry name" value="holin_SPP1"/>
    <property type="match status" value="1"/>
</dbReference>